<evidence type="ECO:0000313" key="1">
    <source>
        <dbReference type="EMBL" id="KAF9648040.1"/>
    </source>
</evidence>
<name>A0ACB6ZE60_THEGA</name>
<protein>
    <submittedName>
        <fullName evidence="1">Uncharacterized protein</fullName>
    </submittedName>
</protein>
<comment type="caution">
    <text evidence="1">The sequence shown here is derived from an EMBL/GenBank/DDBJ whole genome shotgun (WGS) entry which is preliminary data.</text>
</comment>
<gene>
    <name evidence="1" type="ORF">BDM02DRAFT_3116118</name>
</gene>
<proteinExistence type="predicted"/>
<accession>A0ACB6ZE60</accession>
<organism evidence="1 2">
    <name type="scientific">Thelephora ganbajun</name>
    <name type="common">Ganba fungus</name>
    <dbReference type="NCBI Taxonomy" id="370292"/>
    <lineage>
        <taxon>Eukaryota</taxon>
        <taxon>Fungi</taxon>
        <taxon>Dikarya</taxon>
        <taxon>Basidiomycota</taxon>
        <taxon>Agaricomycotina</taxon>
        <taxon>Agaricomycetes</taxon>
        <taxon>Thelephorales</taxon>
        <taxon>Thelephoraceae</taxon>
        <taxon>Thelephora</taxon>
    </lineage>
</organism>
<feature type="non-terminal residue" evidence="1">
    <location>
        <position position="1"/>
    </location>
</feature>
<dbReference type="Proteomes" id="UP000886501">
    <property type="component" value="Unassembled WGS sequence"/>
</dbReference>
<reference evidence="1" key="2">
    <citation type="journal article" date="2020" name="Nat. Commun.">
        <title>Large-scale genome sequencing of mycorrhizal fungi provides insights into the early evolution of symbiotic traits.</title>
        <authorList>
            <person name="Miyauchi S."/>
            <person name="Kiss E."/>
            <person name="Kuo A."/>
            <person name="Drula E."/>
            <person name="Kohler A."/>
            <person name="Sanchez-Garcia M."/>
            <person name="Morin E."/>
            <person name="Andreopoulos B."/>
            <person name="Barry K.W."/>
            <person name="Bonito G."/>
            <person name="Buee M."/>
            <person name="Carver A."/>
            <person name="Chen C."/>
            <person name="Cichocki N."/>
            <person name="Clum A."/>
            <person name="Culley D."/>
            <person name="Crous P.W."/>
            <person name="Fauchery L."/>
            <person name="Girlanda M."/>
            <person name="Hayes R.D."/>
            <person name="Keri Z."/>
            <person name="LaButti K."/>
            <person name="Lipzen A."/>
            <person name="Lombard V."/>
            <person name="Magnuson J."/>
            <person name="Maillard F."/>
            <person name="Murat C."/>
            <person name="Nolan M."/>
            <person name="Ohm R.A."/>
            <person name="Pangilinan J."/>
            <person name="Pereira M.F."/>
            <person name="Perotto S."/>
            <person name="Peter M."/>
            <person name="Pfister S."/>
            <person name="Riley R."/>
            <person name="Sitrit Y."/>
            <person name="Stielow J.B."/>
            <person name="Szollosi G."/>
            <person name="Zifcakova L."/>
            <person name="Stursova M."/>
            <person name="Spatafora J.W."/>
            <person name="Tedersoo L."/>
            <person name="Vaario L.M."/>
            <person name="Yamada A."/>
            <person name="Yan M."/>
            <person name="Wang P."/>
            <person name="Xu J."/>
            <person name="Bruns T."/>
            <person name="Baldrian P."/>
            <person name="Vilgalys R."/>
            <person name="Dunand C."/>
            <person name="Henrissat B."/>
            <person name="Grigoriev I.V."/>
            <person name="Hibbett D."/>
            <person name="Nagy L.G."/>
            <person name="Martin F.M."/>
        </authorList>
    </citation>
    <scope>NUCLEOTIDE SEQUENCE</scope>
    <source>
        <strain evidence="1">P2</strain>
    </source>
</reference>
<sequence>FQFLASRPMPSSLALRVQARTARSYATETALPSTSSTSPVAPVGKGNKSKISEGPLRSHLGVEVNPNHGLWAFFRKKAGKDGVQSYETLEANDSVTDYSGTFLSMAKMSCSMFCIMCSY</sequence>
<dbReference type="EMBL" id="MU118021">
    <property type="protein sequence ID" value="KAF9648040.1"/>
    <property type="molecule type" value="Genomic_DNA"/>
</dbReference>
<reference evidence="1" key="1">
    <citation type="submission" date="2019-10" db="EMBL/GenBank/DDBJ databases">
        <authorList>
            <consortium name="DOE Joint Genome Institute"/>
            <person name="Kuo A."/>
            <person name="Miyauchi S."/>
            <person name="Kiss E."/>
            <person name="Drula E."/>
            <person name="Kohler A."/>
            <person name="Sanchez-Garcia M."/>
            <person name="Andreopoulos B."/>
            <person name="Barry K.W."/>
            <person name="Bonito G."/>
            <person name="Buee M."/>
            <person name="Carver A."/>
            <person name="Chen C."/>
            <person name="Cichocki N."/>
            <person name="Clum A."/>
            <person name="Culley D."/>
            <person name="Crous P.W."/>
            <person name="Fauchery L."/>
            <person name="Girlanda M."/>
            <person name="Hayes R."/>
            <person name="Keri Z."/>
            <person name="Labutti K."/>
            <person name="Lipzen A."/>
            <person name="Lombard V."/>
            <person name="Magnuson J."/>
            <person name="Maillard F."/>
            <person name="Morin E."/>
            <person name="Murat C."/>
            <person name="Nolan M."/>
            <person name="Ohm R."/>
            <person name="Pangilinan J."/>
            <person name="Pereira M."/>
            <person name="Perotto S."/>
            <person name="Peter M."/>
            <person name="Riley R."/>
            <person name="Sitrit Y."/>
            <person name="Stielow B."/>
            <person name="Szollosi G."/>
            <person name="Zifcakova L."/>
            <person name="Stursova M."/>
            <person name="Spatafora J.W."/>
            <person name="Tedersoo L."/>
            <person name="Vaario L.-M."/>
            <person name="Yamada A."/>
            <person name="Yan M."/>
            <person name="Wang P."/>
            <person name="Xu J."/>
            <person name="Bruns T."/>
            <person name="Baldrian P."/>
            <person name="Vilgalys R."/>
            <person name="Henrissat B."/>
            <person name="Grigoriev I.V."/>
            <person name="Hibbett D."/>
            <person name="Nagy L.G."/>
            <person name="Martin F.M."/>
        </authorList>
    </citation>
    <scope>NUCLEOTIDE SEQUENCE</scope>
    <source>
        <strain evidence="1">P2</strain>
    </source>
</reference>
<keyword evidence="2" id="KW-1185">Reference proteome</keyword>
<evidence type="ECO:0000313" key="2">
    <source>
        <dbReference type="Proteomes" id="UP000886501"/>
    </source>
</evidence>